<dbReference type="SMART" id="SM00248">
    <property type="entry name" value="ANK"/>
    <property type="match status" value="2"/>
</dbReference>
<keyword evidence="3" id="KW-0812">Transmembrane</keyword>
<proteinExistence type="predicted"/>
<dbReference type="PROSITE" id="PS50297">
    <property type="entry name" value="ANK_REP_REGION"/>
    <property type="match status" value="1"/>
</dbReference>
<dbReference type="Proteomes" id="UP000005237">
    <property type="component" value="Unassembled WGS sequence"/>
</dbReference>
<dbReference type="PANTHER" id="PTHR22956:SF17">
    <property type="entry name" value="ANKYRIN REPEAT-CONTAINING PROTEIN F37A4.4-RELATED"/>
    <property type="match status" value="1"/>
</dbReference>
<keyword evidence="1" id="KW-0040">ANK repeat</keyword>
<dbReference type="PANTHER" id="PTHR22956">
    <property type="entry name" value="ANKYRIN REPEAT-CONTAINING PROTEIN F37A4.4-RELATED-RELATED"/>
    <property type="match status" value="1"/>
</dbReference>
<reference evidence="4" key="2">
    <citation type="submission" date="2022-06" db="UniProtKB">
        <authorList>
            <consortium name="EnsemblMetazoa"/>
        </authorList>
    </citation>
    <scope>IDENTIFICATION</scope>
    <source>
        <strain evidence="4">DF5081</strain>
    </source>
</reference>
<dbReference type="AlphaFoldDB" id="A0A8R1I1F7"/>
<organism evidence="4 5">
    <name type="scientific">Caenorhabditis japonica</name>
    <dbReference type="NCBI Taxonomy" id="281687"/>
    <lineage>
        <taxon>Eukaryota</taxon>
        <taxon>Metazoa</taxon>
        <taxon>Ecdysozoa</taxon>
        <taxon>Nematoda</taxon>
        <taxon>Chromadorea</taxon>
        <taxon>Rhabditida</taxon>
        <taxon>Rhabditina</taxon>
        <taxon>Rhabditomorpha</taxon>
        <taxon>Rhabditoidea</taxon>
        <taxon>Rhabditidae</taxon>
        <taxon>Peloderinae</taxon>
        <taxon>Caenorhabditis</taxon>
    </lineage>
</organism>
<sequence>MNRVMECFEILKAGEITLRGLKTNLRAITKNHDFIAFFNRSNLILKHSKPVKILAATVNLMSLFSNLNTTVKRIDNTMKGINEQLTRSAIFFNELSKQASIYDAMNAILSFKPDPAGITLQQESLDKTFPDTNALKQLYINLETKWMKNVIEISVGKNGAKKVKRALDPLIKYTDRVIQISTFFDKYYGENWIEAFTNIFFVFRKIFQLEKWLDIQKANGGFAVPPDSYEPFLKCVTKLPQLPDSVNQEMFMKLMRKTKEFYEQVEQWLGLSPIYSADWFISFVDHQHTSVVEFLENTMHDEKNKDNIERELDKMQHEFLTTEGEYYLKEAYSFVSDDIKTMEKLFESGFLQNLRNHPDISLFTKTIDKIRGNEIFPLINCYSKEKATFQSLSSIISGASEFKEFSELNAKIVSLFEFLDHFSLSQKRVEDLQEFIKSLRTDGALSQDTKKMIKFGSGGNVASRFWACLKPLESILSLSENQALLDSLVSQEVDENNGGFARRWSKSYRNRTLQLLKDMKAVEDVSQKNVNGEDGLNGVFEMLTQASKMQGLFIHWKGVEALKIPSFEDLKNIAAWNSLHFSSNSEQFKSAAFDVTTLREFLESLKDPIILHAKFPLFTVLLIIGAVLAIIFLLLVVGFFLTPNGRNRWRKLYLSRWGSDEDLEQCWRYSFWTDQVSNKNMLCEAVREINYDHVKVLVEKGAYINPYNHFGNTPLHAATKYGHVKIVEILLKNGADREAYNTDNRTPEQMNEVAVNNFTSSELNSAHGAPNQSKRNDAIERLYRKYDDMTFKPRIPDLLPTMAYHVKIDSKITNRAVQDFTETFKGIVTDQITGVTHLVVPTNLYGDLITDDFNYIMCVFLPTILMQAQWLGACLDNKSNLRNDYKWRVQNVKYMGTVYKTVVEWARWVHKQCIPYLLGVQFYMTDDAHSDPSVVNQLKPLVEMHGATLCDELPAKENYNPGSHPFHHFHMGPLFVIHSDKDNQFEYLRNDGMFTLMTIHQFIVFMLEMQVKYDPERKHPIPVKADNFSTFRATTSKM</sequence>
<evidence type="ECO:0000313" key="5">
    <source>
        <dbReference type="Proteomes" id="UP000005237"/>
    </source>
</evidence>
<dbReference type="Gene3D" id="1.25.40.20">
    <property type="entry name" value="Ankyrin repeat-containing domain"/>
    <property type="match status" value="1"/>
</dbReference>
<dbReference type="SUPFAM" id="SSF48403">
    <property type="entry name" value="Ankyrin repeat"/>
    <property type="match status" value="1"/>
</dbReference>
<evidence type="ECO:0000313" key="4">
    <source>
        <dbReference type="EnsemblMetazoa" id="CJA14297.1"/>
    </source>
</evidence>
<evidence type="ECO:0000256" key="1">
    <source>
        <dbReference type="PROSITE-ProRule" id="PRU00023"/>
    </source>
</evidence>
<dbReference type="SUPFAM" id="SSF52113">
    <property type="entry name" value="BRCT domain"/>
    <property type="match status" value="1"/>
</dbReference>
<dbReference type="EnsemblMetazoa" id="CJA14297.1">
    <property type="protein sequence ID" value="CJA14297.1"/>
    <property type="gene ID" value="WBGene00133501"/>
</dbReference>
<evidence type="ECO:0000256" key="2">
    <source>
        <dbReference type="SAM" id="Coils"/>
    </source>
</evidence>
<keyword evidence="2" id="KW-0175">Coiled coil</keyword>
<reference evidence="5" key="1">
    <citation type="submission" date="2010-08" db="EMBL/GenBank/DDBJ databases">
        <authorList>
            <consortium name="Caenorhabditis japonica Sequencing Consortium"/>
            <person name="Wilson R.K."/>
        </authorList>
    </citation>
    <scope>NUCLEOTIDE SEQUENCE [LARGE SCALE GENOMIC DNA]</scope>
    <source>
        <strain evidence="5">DF5081</strain>
    </source>
</reference>
<dbReference type="InterPro" id="IPR002110">
    <property type="entry name" value="Ankyrin_rpt"/>
</dbReference>
<dbReference type="InterPro" id="IPR036420">
    <property type="entry name" value="BRCT_dom_sf"/>
</dbReference>
<feature type="coiled-coil region" evidence="2">
    <location>
        <begin position="298"/>
        <end position="325"/>
    </location>
</feature>
<accession>A0A8R1I1F7</accession>
<protein>
    <submittedName>
        <fullName evidence="4">ANK_REP_REGION domain-containing protein</fullName>
    </submittedName>
</protein>
<feature type="transmembrane region" description="Helical" evidence="3">
    <location>
        <begin position="615"/>
        <end position="641"/>
    </location>
</feature>
<name>A0A8R1I1F7_CAEJA</name>
<keyword evidence="3" id="KW-0472">Membrane</keyword>
<keyword evidence="3" id="KW-1133">Transmembrane helix</keyword>
<dbReference type="Pfam" id="PF12796">
    <property type="entry name" value="Ank_2"/>
    <property type="match status" value="1"/>
</dbReference>
<dbReference type="InterPro" id="IPR036770">
    <property type="entry name" value="Ankyrin_rpt-contain_sf"/>
</dbReference>
<evidence type="ECO:0000256" key="3">
    <source>
        <dbReference type="SAM" id="Phobius"/>
    </source>
</evidence>
<feature type="repeat" description="ANK" evidence="1">
    <location>
        <begin position="710"/>
        <end position="742"/>
    </location>
</feature>
<dbReference type="PROSITE" id="PS50088">
    <property type="entry name" value="ANK_REPEAT"/>
    <property type="match status" value="1"/>
</dbReference>
<dbReference type="InterPro" id="IPR053345">
    <property type="entry name" value="Ankyrin_repeat-containing"/>
</dbReference>
<keyword evidence="5" id="KW-1185">Reference proteome</keyword>